<reference evidence="3" key="2">
    <citation type="submission" date="2016-10" db="EMBL/GenBank/DDBJ databases">
        <authorList>
            <person name="Varghese N."/>
            <person name="Submissions S."/>
        </authorList>
    </citation>
    <scope>NUCLEOTIDE SEQUENCE [LARGE SCALE GENOMIC DNA]</scope>
    <source>
        <strain evidence="3">DSM 17908</strain>
    </source>
</reference>
<dbReference type="Proteomes" id="UP000198919">
    <property type="component" value="Unassembled WGS sequence"/>
</dbReference>
<protein>
    <submittedName>
        <fullName evidence="2">Uncharacterized protein</fullName>
    </submittedName>
</protein>
<sequence length="400" mass="45658">MSKISSHPFANSFLDKKLIQQAINRTKSARVVSAVSEIEKFRVQYQYIKHTSGKNDLLCAMLGVSKITHIEVKKLPVDERLCWGDVLKRRQEQTKNLQSFIEKNSHELGYEVPVDLAEQCGIFVNLTQPTAVARDKYLQIHCEVEEAKLRGELPSIFEYVWSRVMNNPEATQADAYKVIALHRLADENSITPDIFHSSRWLIIREELGIIAAQWINSGTPVKSWQGIVLLQALWDMGIIYAGSQLAQSLFHKAGDFRRDEKTALKVIIKTFEQYNDARQYGPVFTAKDTENELFRCYNTIVLKGLQNESNPEKLHQLTRGLVDVLTEGAEKRFEGFSSALLCLITPKFPPLSDTSDGIDLSANKAYFSLREKLSHHEKIESFLLELAKSNNIRKFQSRIK</sequence>
<dbReference type="OrthoDB" id="6636856at2"/>
<evidence type="ECO:0000313" key="1">
    <source>
        <dbReference type="EMBL" id="PHM37809.1"/>
    </source>
</evidence>
<accession>A0A1I3Y155</accession>
<organism evidence="2 3">
    <name type="scientific">Xenorhabdus mauleonii</name>
    <dbReference type="NCBI Taxonomy" id="351675"/>
    <lineage>
        <taxon>Bacteria</taxon>
        <taxon>Pseudomonadati</taxon>
        <taxon>Pseudomonadota</taxon>
        <taxon>Gammaproteobacteria</taxon>
        <taxon>Enterobacterales</taxon>
        <taxon>Morganellaceae</taxon>
        <taxon>Xenorhabdus</taxon>
    </lineage>
</organism>
<keyword evidence="4" id="KW-1185">Reference proteome</keyword>
<dbReference type="Proteomes" id="UP000224607">
    <property type="component" value="Unassembled WGS sequence"/>
</dbReference>
<evidence type="ECO:0000313" key="3">
    <source>
        <dbReference type="Proteomes" id="UP000198919"/>
    </source>
</evidence>
<proteinExistence type="predicted"/>
<dbReference type="RefSeq" id="WP_092514469.1">
    <property type="nucleotide sequence ID" value="NZ_CAWNQB010000011.1"/>
</dbReference>
<evidence type="ECO:0000313" key="4">
    <source>
        <dbReference type="Proteomes" id="UP000224607"/>
    </source>
</evidence>
<dbReference type="EMBL" id="NITY01000019">
    <property type="protein sequence ID" value="PHM37809.1"/>
    <property type="molecule type" value="Genomic_DNA"/>
</dbReference>
<reference evidence="2" key="1">
    <citation type="submission" date="2016-10" db="EMBL/GenBank/DDBJ databases">
        <authorList>
            <person name="de Groot N.N."/>
        </authorList>
    </citation>
    <scope>NUCLEOTIDE SEQUENCE [LARGE SCALE GENOMIC DNA]</scope>
    <source>
        <strain evidence="2">DSM 17908</strain>
    </source>
</reference>
<name>A0A1I3Y155_9GAMM</name>
<dbReference type="EMBL" id="FORG01000041">
    <property type="protein sequence ID" value="SFK25149.1"/>
    <property type="molecule type" value="Genomic_DNA"/>
</dbReference>
<reference evidence="1 4" key="3">
    <citation type="journal article" date="2017" name="Nat. Microbiol.">
        <title>Natural product diversity associated with the nematode symbionts Photorhabdus and Xenorhabdus.</title>
        <authorList>
            <person name="Tobias N.J."/>
            <person name="Wolff H."/>
            <person name="Djahanschiri B."/>
            <person name="Grundmann F."/>
            <person name="Kronenwerth M."/>
            <person name="Shi Y.M."/>
            <person name="Simonyi S."/>
            <person name="Grun P."/>
            <person name="Shapiro-Ilan D."/>
            <person name="Pidot S.J."/>
            <person name="Stinear T.P."/>
            <person name="Ebersberger I."/>
            <person name="Bode H.B."/>
        </authorList>
    </citation>
    <scope>NUCLEOTIDE SEQUENCE [LARGE SCALE GENOMIC DNA]</scope>
    <source>
        <strain evidence="1 4">DSM 17908</strain>
    </source>
</reference>
<dbReference type="AlphaFoldDB" id="A0A1I3Y155"/>
<gene>
    <name evidence="2" type="ORF">SAMN05421680_14113</name>
    <name evidence="1" type="ORF">Xmau_03773</name>
</gene>
<evidence type="ECO:0000313" key="2">
    <source>
        <dbReference type="EMBL" id="SFK25149.1"/>
    </source>
</evidence>